<protein>
    <submittedName>
        <fullName evidence="2">Uncharacterized protein</fullName>
    </submittedName>
</protein>
<dbReference type="EMBL" id="ABXU01000029">
    <property type="protein sequence ID" value="EEB33864.1"/>
    <property type="molecule type" value="Genomic_DNA"/>
</dbReference>
<feature type="transmembrane region" description="Helical" evidence="1">
    <location>
        <begin position="99"/>
        <end position="120"/>
    </location>
</feature>
<name>B6WSV2_9BACT</name>
<sequence length="335" mass="38666">MYGLLYVIAVYIFNYILMNSDFFSINIFIMSLYISLVSISIFMMYRHYSEVRAICYSSLTKVRFFSTIKIIALACVSSVTAIFYCVNISLYSCNVVDDWRVAACLPIILFVSTMVCHKFYKEWGKRSKAIQKSIISIACISALIVSCISVSSFYKINESFSEKEKSLIYETIRDLGFSSILSNVIPFYGIYSDIKVYKRYSDLEDGKRKYNPYYTTFGDVSTAACTLPKKSSFIIFIKRIVVFFDVFFNWLANHLGGFGLCIMFIQEFLGEFSLASIYCIQLMLWCVPFGSVHKKYCEVYGKDPVSIKKFYVSNIKVFVLIYFFVFSVLNITLFS</sequence>
<organism evidence="2 3">
    <name type="scientific">Desulfovibrio piger ATCC 29098</name>
    <dbReference type="NCBI Taxonomy" id="411464"/>
    <lineage>
        <taxon>Bacteria</taxon>
        <taxon>Pseudomonadati</taxon>
        <taxon>Thermodesulfobacteriota</taxon>
        <taxon>Desulfovibrionia</taxon>
        <taxon>Desulfovibrionales</taxon>
        <taxon>Desulfovibrionaceae</taxon>
        <taxon>Desulfovibrio</taxon>
    </lineage>
</organism>
<evidence type="ECO:0000256" key="1">
    <source>
        <dbReference type="SAM" id="Phobius"/>
    </source>
</evidence>
<dbReference type="HOGENOM" id="CLU_828274_0_0_7"/>
<dbReference type="AlphaFoldDB" id="B6WSV2"/>
<feature type="transmembrane region" description="Helical" evidence="1">
    <location>
        <begin position="272"/>
        <end position="292"/>
    </location>
</feature>
<reference evidence="2 3" key="2">
    <citation type="submission" date="2008-10" db="EMBL/GenBank/DDBJ databases">
        <authorList>
            <person name="Fulton L."/>
            <person name="Clifton S."/>
            <person name="Fulton B."/>
            <person name="Xu J."/>
            <person name="Minx P."/>
            <person name="Pepin K.H."/>
            <person name="Johnson M."/>
            <person name="Bhonagiri V."/>
            <person name="Nash W.E."/>
            <person name="Mardis E.R."/>
            <person name="Wilson R.K."/>
        </authorList>
    </citation>
    <scope>NUCLEOTIDE SEQUENCE [LARGE SCALE GENOMIC DNA]</scope>
    <source>
        <strain evidence="2 3">ATCC 29098</strain>
    </source>
</reference>
<comment type="caution">
    <text evidence="2">The sequence shown here is derived from an EMBL/GenBank/DDBJ whole genome shotgun (WGS) entry which is preliminary data.</text>
</comment>
<gene>
    <name evidence="2" type="ORF">DESPIG_01154</name>
</gene>
<feature type="transmembrane region" description="Helical" evidence="1">
    <location>
        <begin position="64"/>
        <end position="84"/>
    </location>
</feature>
<proteinExistence type="predicted"/>
<feature type="transmembrane region" description="Helical" evidence="1">
    <location>
        <begin position="240"/>
        <end position="266"/>
    </location>
</feature>
<keyword evidence="1" id="KW-0812">Transmembrane</keyword>
<keyword evidence="1" id="KW-1133">Transmembrane helix</keyword>
<keyword evidence="1" id="KW-0472">Membrane</keyword>
<feature type="transmembrane region" description="Helical" evidence="1">
    <location>
        <begin position="132"/>
        <end position="154"/>
    </location>
</feature>
<evidence type="ECO:0000313" key="2">
    <source>
        <dbReference type="EMBL" id="EEB33864.1"/>
    </source>
</evidence>
<evidence type="ECO:0000313" key="3">
    <source>
        <dbReference type="Proteomes" id="UP000003676"/>
    </source>
</evidence>
<reference evidence="2 3" key="1">
    <citation type="submission" date="2008-10" db="EMBL/GenBank/DDBJ databases">
        <title>Draft genome sequence of Desulvovibrio piger (ATCC 29098).</title>
        <authorList>
            <person name="Sudarsanam P."/>
            <person name="Ley R."/>
            <person name="Guruge J."/>
            <person name="Turnbaugh P.J."/>
            <person name="Mahowald M."/>
            <person name="Liep D."/>
            <person name="Gordon J."/>
        </authorList>
    </citation>
    <scope>NUCLEOTIDE SEQUENCE [LARGE SCALE GENOMIC DNA]</scope>
    <source>
        <strain evidence="2 3">ATCC 29098</strain>
    </source>
</reference>
<accession>B6WSV2</accession>
<dbReference type="Proteomes" id="UP000003676">
    <property type="component" value="Unassembled WGS sequence"/>
</dbReference>
<feature type="transmembrane region" description="Helical" evidence="1">
    <location>
        <begin position="313"/>
        <end position="334"/>
    </location>
</feature>
<feature type="transmembrane region" description="Helical" evidence="1">
    <location>
        <begin position="22"/>
        <end position="43"/>
    </location>
</feature>
<feature type="transmembrane region" description="Helical" evidence="1">
    <location>
        <begin position="174"/>
        <end position="191"/>
    </location>
</feature>